<evidence type="ECO:0000313" key="4">
    <source>
        <dbReference type="Proteomes" id="UP000245429"/>
    </source>
</evidence>
<dbReference type="RefSeq" id="WP_109568825.1">
    <property type="nucleotide sequence ID" value="NZ_CP029463.1"/>
</dbReference>
<evidence type="ECO:0000256" key="1">
    <source>
        <dbReference type="ARBA" id="ARBA00022729"/>
    </source>
</evidence>
<dbReference type="PROSITE" id="PS51257">
    <property type="entry name" value="PROKAR_LIPOPROTEIN"/>
    <property type="match status" value="1"/>
</dbReference>
<accession>A0A2U8QU98</accession>
<dbReference type="OrthoDB" id="9809989at2"/>
<dbReference type="AlphaFoldDB" id="A0A2U8QU98"/>
<dbReference type="InterPro" id="IPR032812">
    <property type="entry name" value="SbsA_Ig"/>
</dbReference>
<evidence type="ECO:0000313" key="3">
    <source>
        <dbReference type="EMBL" id="AWM13456.1"/>
    </source>
</evidence>
<organism evidence="3 4">
    <name type="scientific">Flavobacterium sediminis</name>
    <dbReference type="NCBI Taxonomy" id="2201181"/>
    <lineage>
        <taxon>Bacteria</taxon>
        <taxon>Pseudomonadati</taxon>
        <taxon>Bacteroidota</taxon>
        <taxon>Flavobacteriia</taxon>
        <taxon>Flavobacteriales</taxon>
        <taxon>Flavobacteriaceae</taxon>
        <taxon>Flavobacterium</taxon>
    </lineage>
</organism>
<dbReference type="Proteomes" id="UP000245429">
    <property type="component" value="Chromosome"/>
</dbReference>
<gene>
    <name evidence="3" type="ORF">DI487_06025</name>
</gene>
<sequence>MKKVYFIIIFSILSFTIAFTGCAKRGTITGGPKDTIPPAILSSHPENYQTNFNAQEIRITFNELIKVKDISKQLIISPPMKNQPTILPQGSASKFISIRIKDTLQPNTTYSFNFGQSITDNNEGNPYSQYKYVFSTGSYIDSLAIIGKIKDAVEQKPDNFVSVQLYDAQTYTDSTAYNEVPLYVTNTLDSLKFFSLENLKEGQYYIVALKDKNNNYKFDPKADKIGFLKNVITIPNDTVFELELFKEETPFKAVKPIQETKNKLYMGFEGDPKNAKIKIKNGEEDVPVRMTKFPQTGKDSVQLFIPILKADSLNITVSNGDFEKSFTTKLKELKTKDSLSITPKPTGVLHFRDQFRLITTTPIEKIDQEKITLLDKDSVKVSFALEYRLFENEIILDFQKKENQKYALTALPGAFEDFYGTINDTLAVGISTKSYTDYGNLKVNLKSVKRFPLILQILTSDGTVKESAVSTGERTLQFDAIEPNQYTLRVIYDDNENKKWDTGNFLEKRQAEEIEYYPKEIDVRANWDVEQDF</sequence>
<dbReference type="EMBL" id="CP029463">
    <property type="protein sequence ID" value="AWM13456.1"/>
    <property type="molecule type" value="Genomic_DNA"/>
</dbReference>
<proteinExistence type="predicted"/>
<reference evidence="3 4" key="1">
    <citation type="submission" date="2018-05" db="EMBL/GenBank/DDBJ databases">
        <title>Flavobacterium sp. MEBiC07310.</title>
        <authorList>
            <person name="Baek K."/>
        </authorList>
    </citation>
    <scope>NUCLEOTIDE SEQUENCE [LARGE SCALE GENOMIC DNA]</scope>
    <source>
        <strain evidence="3 4">MEBiC07310</strain>
    </source>
</reference>
<feature type="domain" description="SbsA Ig-like" evidence="2">
    <location>
        <begin position="34"/>
        <end position="136"/>
    </location>
</feature>
<evidence type="ECO:0000259" key="2">
    <source>
        <dbReference type="Pfam" id="PF13205"/>
    </source>
</evidence>
<keyword evidence="1" id="KW-0732">Signal</keyword>
<keyword evidence="4" id="KW-1185">Reference proteome</keyword>
<name>A0A2U8QU98_9FLAO</name>
<dbReference type="Pfam" id="PF13205">
    <property type="entry name" value="Big_5"/>
    <property type="match status" value="1"/>
</dbReference>
<dbReference type="KEGG" id="fse:DI487_06025"/>
<protein>
    <recommendedName>
        <fullName evidence="2">SbsA Ig-like domain-containing protein</fullName>
    </recommendedName>
</protein>